<feature type="transmembrane region" description="Helical" evidence="6">
    <location>
        <begin position="434"/>
        <end position="456"/>
    </location>
</feature>
<dbReference type="EMBL" id="WKNE01000016">
    <property type="protein sequence ID" value="MRZ56419.1"/>
    <property type="molecule type" value="Genomic_DNA"/>
</dbReference>
<feature type="transmembrane region" description="Helical" evidence="6">
    <location>
        <begin position="401"/>
        <end position="422"/>
    </location>
</feature>
<gene>
    <name evidence="7" type="ORF">GKD68_17060</name>
</gene>
<feature type="transmembrane region" description="Helical" evidence="6">
    <location>
        <begin position="228"/>
        <end position="249"/>
    </location>
</feature>
<evidence type="ECO:0000256" key="4">
    <source>
        <dbReference type="ARBA" id="ARBA00022989"/>
    </source>
</evidence>
<feature type="transmembrane region" description="Helical" evidence="6">
    <location>
        <begin position="128"/>
        <end position="146"/>
    </location>
</feature>
<feature type="transmembrane region" description="Helical" evidence="6">
    <location>
        <begin position="344"/>
        <end position="364"/>
    </location>
</feature>
<proteinExistence type="predicted"/>
<evidence type="ECO:0000256" key="2">
    <source>
        <dbReference type="ARBA" id="ARBA00022475"/>
    </source>
</evidence>
<evidence type="ECO:0000256" key="1">
    <source>
        <dbReference type="ARBA" id="ARBA00004651"/>
    </source>
</evidence>
<feature type="transmembrane region" description="Helical" evidence="6">
    <location>
        <begin position="90"/>
        <end position="112"/>
    </location>
</feature>
<evidence type="ECO:0000256" key="5">
    <source>
        <dbReference type="ARBA" id="ARBA00023136"/>
    </source>
</evidence>
<feature type="transmembrane region" description="Helical" evidence="6">
    <location>
        <begin position="255"/>
        <end position="279"/>
    </location>
</feature>
<feature type="transmembrane region" description="Helical" evidence="6">
    <location>
        <begin position="42"/>
        <end position="62"/>
    </location>
</feature>
<dbReference type="PANTHER" id="PTHR30250:SF26">
    <property type="entry name" value="PSMA PROTEIN"/>
    <property type="match status" value="1"/>
</dbReference>
<dbReference type="Proteomes" id="UP000432516">
    <property type="component" value="Unassembled WGS sequence"/>
</dbReference>
<dbReference type="AlphaFoldDB" id="A0A395YYS0"/>
<feature type="transmembrane region" description="Helical" evidence="6">
    <location>
        <begin position="12"/>
        <end position="30"/>
    </location>
</feature>
<keyword evidence="2" id="KW-1003">Cell membrane</keyword>
<comment type="caution">
    <text evidence="7">The sequence shown here is derived from an EMBL/GenBank/DDBJ whole genome shotgun (WGS) entry which is preliminary data.</text>
</comment>
<organism evidence="7 8">
    <name type="scientific">Parabacteroides distasonis</name>
    <dbReference type="NCBI Taxonomy" id="823"/>
    <lineage>
        <taxon>Bacteria</taxon>
        <taxon>Pseudomonadati</taxon>
        <taxon>Bacteroidota</taxon>
        <taxon>Bacteroidia</taxon>
        <taxon>Bacteroidales</taxon>
        <taxon>Tannerellaceae</taxon>
        <taxon>Parabacteroides</taxon>
    </lineage>
</organism>
<dbReference type="InterPro" id="IPR050833">
    <property type="entry name" value="Poly_Biosynth_Transport"/>
</dbReference>
<protein>
    <recommendedName>
        <fullName evidence="9">Na+-driven multidrug efflux pump</fullName>
    </recommendedName>
</protein>
<reference evidence="7 8" key="1">
    <citation type="journal article" date="2019" name="Nat. Med.">
        <title>A library of human gut bacterial isolates paired with longitudinal multiomics data enables mechanistic microbiome research.</title>
        <authorList>
            <person name="Poyet M."/>
            <person name="Groussin M."/>
            <person name="Gibbons S.M."/>
            <person name="Avila-Pacheco J."/>
            <person name="Jiang X."/>
            <person name="Kearney S.M."/>
            <person name="Perrotta A.R."/>
            <person name="Berdy B."/>
            <person name="Zhao S."/>
            <person name="Lieberman T.D."/>
            <person name="Swanson P.K."/>
            <person name="Smith M."/>
            <person name="Roesemann S."/>
            <person name="Alexander J.E."/>
            <person name="Rich S.A."/>
            <person name="Livny J."/>
            <person name="Vlamakis H."/>
            <person name="Clish C."/>
            <person name="Bullock K."/>
            <person name="Deik A."/>
            <person name="Scott J."/>
            <person name="Pierce K.A."/>
            <person name="Xavier R.J."/>
            <person name="Alm E.J."/>
        </authorList>
    </citation>
    <scope>NUCLEOTIDE SEQUENCE [LARGE SCALE GENOMIC DNA]</scope>
    <source>
        <strain evidence="7 8">BIOML-A2</strain>
    </source>
</reference>
<evidence type="ECO:0000256" key="6">
    <source>
        <dbReference type="SAM" id="Phobius"/>
    </source>
</evidence>
<comment type="subcellular location">
    <subcellularLocation>
        <location evidence="1">Cell membrane</location>
        <topology evidence="1">Multi-pass membrane protein</topology>
    </subcellularLocation>
</comment>
<feature type="transmembrane region" description="Helical" evidence="6">
    <location>
        <begin position="376"/>
        <end position="395"/>
    </location>
</feature>
<evidence type="ECO:0000313" key="7">
    <source>
        <dbReference type="EMBL" id="MRZ56419.1"/>
    </source>
</evidence>
<feature type="transmembrane region" description="Helical" evidence="6">
    <location>
        <begin position="312"/>
        <end position="332"/>
    </location>
</feature>
<dbReference type="RefSeq" id="WP_005649019.1">
    <property type="nucleotide sequence ID" value="NZ_WKNE01000016.1"/>
</dbReference>
<feature type="transmembrane region" description="Helical" evidence="6">
    <location>
        <begin position="185"/>
        <end position="207"/>
    </location>
</feature>
<sequence length="509" mass="58318">MQSSNKRIARNTLMLYIRTFVMMPVSLYTSRIILEVLGENDFGVYNVVGGFIALLSFINSAMTKATQRFLNVELGKGNHDRVSRVYSMSLLIHFAIAVFIGFVLETVGLYFFETKLNIPPETQDAARVVYHISVVTACLHFIRIPDESSIIAYERMSFFAYVSIIEVMAKLGTVFLLFWAEDNRLVLYAVALMTVGILLNIIYAIYCKRNFTTCRFRFYFDRKLLKEMLFFSSWSLFGGIAHVASIQGISILLNIFFTVAVNAAMGVASQVFSAVNTLVTNFQKAVQPQIVQSYFSGDKSRFLELVFRSSKFSYFLLFFVAYPLILICRPVVELWLVCVPQYTVQFIQLYLIFLLIDALSGSLWVSSETIGNIAKYQFTVSSMIIMNIPIIYILFKFGCSPVYAVIVRIAINFITHCYRIFYLKHKVNFPVRRYVVEVMFRCLWVSVCIIPVPFFLHKFLTSSWGSHILVVLTSLIISGLVIYKFGLDAKERGFVISTVTNKFMFLKKQ</sequence>
<evidence type="ECO:0000256" key="3">
    <source>
        <dbReference type="ARBA" id="ARBA00022692"/>
    </source>
</evidence>
<dbReference type="PANTHER" id="PTHR30250">
    <property type="entry name" value="PST FAMILY PREDICTED COLANIC ACID TRANSPORTER"/>
    <property type="match status" value="1"/>
</dbReference>
<keyword evidence="4 6" id="KW-1133">Transmembrane helix</keyword>
<name>A0A395YYS0_PARDI</name>
<accession>A0A395YYS0</accession>
<keyword evidence="5 6" id="KW-0472">Membrane</keyword>
<evidence type="ECO:0008006" key="9">
    <source>
        <dbReference type="Google" id="ProtNLM"/>
    </source>
</evidence>
<feature type="transmembrane region" description="Helical" evidence="6">
    <location>
        <begin position="158"/>
        <end position="179"/>
    </location>
</feature>
<dbReference type="GO" id="GO:0005886">
    <property type="term" value="C:plasma membrane"/>
    <property type="evidence" value="ECO:0007669"/>
    <property type="project" value="UniProtKB-SubCell"/>
</dbReference>
<feature type="transmembrane region" description="Helical" evidence="6">
    <location>
        <begin position="462"/>
        <end position="483"/>
    </location>
</feature>
<keyword evidence="3 6" id="KW-0812">Transmembrane</keyword>
<evidence type="ECO:0000313" key="8">
    <source>
        <dbReference type="Proteomes" id="UP000432516"/>
    </source>
</evidence>